<dbReference type="Proteomes" id="UP000250572">
    <property type="component" value="Unassembled WGS sequence"/>
</dbReference>
<evidence type="ECO:0000313" key="15">
    <source>
        <dbReference type="EMBL" id="PWA16110.1"/>
    </source>
</evidence>
<keyword evidence="5" id="KW-0808">Transferase</keyword>
<dbReference type="GO" id="GO:0047256">
    <property type="term" value="F:lactosylceramide 1,3-N-acetyl-beta-D-glucosaminyltransferase activity"/>
    <property type="evidence" value="ECO:0007669"/>
    <property type="project" value="UniProtKB-EC"/>
</dbReference>
<evidence type="ECO:0000256" key="3">
    <source>
        <dbReference type="ARBA" id="ARBA00008661"/>
    </source>
</evidence>
<evidence type="ECO:0000256" key="2">
    <source>
        <dbReference type="ARBA" id="ARBA00004922"/>
    </source>
</evidence>
<keyword evidence="9" id="KW-0333">Golgi apparatus</keyword>
<dbReference type="GO" id="GO:0030148">
    <property type="term" value="P:sphingolipid biosynthetic process"/>
    <property type="evidence" value="ECO:0007669"/>
    <property type="project" value="UniProtKB-ARBA"/>
</dbReference>
<reference evidence="15 16" key="1">
    <citation type="journal article" date="2018" name="G3 (Bethesda)">
        <title>A High-Quality Reference Genome for the Invasive Mosquitofish Gambusia affinis Using a Chicago Library.</title>
        <authorList>
            <person name="Hoffberg S.L."/>
            <person name="Troendle N.J."/>
            <person name="Glenn T.C."/>
            <person name="Mahmud O."/>
            <person name="Louha S."/>
            <person name="Chalopin D."/>
            <person name="Bennetzen J.L."/>
            <person name="Mauricio R."/>
        </authorList>
    </citation>
    <scope>NUCLEOTIDE SEQUENCE [LARGE SCALE GENOMIC DNA]</scope>
    <source>
        <strain evidence="15">NE01/NJP1002.9</strain>
        <tissue evidence="15">Muscle</tissue>
    </source>
</reference>
<name>A0A315UX42_GAMAF</name>
<comment type="pathway">
    <text evidence="2">Protein modification; protein glycosylation.</text>
</comment>
<dbReference type="Gene3D" id="3.90.550.50">
    <property type="match status" value="1"/>
</dbReference>
<evidence type="ECO:0000256" key="7">
    <source>
        <dbReference type="ARBA" id="ARBA00022968"/>
    </source>
</evidence>
<proteinExistence type="inferred from homology"/>
<gene>
    <name evidence="15" type="ORF">CCH79_00016825</name>
</gene>
<dbReference type="STRING" id="33528.ENSGAFP00000005882"/>
<dbReference type="AlphaFoldDB" id="A0A315UX42"/>
<comment type="subcellular location">
    <subcellularLocation>
        <location evidence="1">Golgi apparatus membrane</location>
        <topology evidence="1">Single-pass type II membrane protein</topology>
    </subcellularLocation>
</comment>
<evidence type="ECO:0000256" key="12">
    <source>
        <dbReference type="ARBA" id="ARBA00039047"/>
    </source>
</evidence>
<comment type="caution">
    <text evidence="15">The sequence shown here is derived from an EMBL/GenBank/DDBJ whole genome shotgun (WGS) entry which is preliminary data.</text>
</comment>
<keyword evidence="8" id="KW-1133">Transmembrane helix</keyword>
<evidence type="ECO:0000256" key="10">
    <source>
        <dbReference type="ARBA" id="ARBA00023136"/>
    </source>
</evidence>
<organism evidence="15 16">
    <name type="scientific">Gambusia affinis</name>
    <name type="common">Western mosquitofish</name>
    <name type="synonym">Heterandria affinis</name>
    <dbReference type="NCBI Taxonomy" id="33528"/>
    <lineage>
        <taxon>Eukaryota</taxon>
        <taxon>Metazoa</taxon>
        <taxon>Chordata</taxon>
        <taxon>Craniata</taxon>
        <taxon>Vertebrata</taxon>
        <taxon>Euteleostomi</taxon>
        <taxon>Actinopterygii</taxon>
        <taxon>Neopterygii</taxon>
        <taxon>Teleostei</taxon>
        <taxon>Neoteleostei</taxon>
        <taxon>Acanthomorphata</taxon>
        <taxon>Ovalentaria</taxon>
        <taxon>Atherinomorphae</taxon>
        <taxon>Cyprinodontiformes</taxon>
        <taxon>Poeciliidae</taxon>
        <taxon>Poeciliinae</taxon>
        <taxon>Gambusia</taxon>
    </lineage>
</organism>
<evidence type="ECO:0000256" key="1">
    <source>
        <dbReference type="ARBA" id="ARBA00004323"/>
    </source>
</evidence>
<accession>A0A315UX42</accession>
<comment type="catalytic activity">
    <reaction evidence="13">
        <text>a neolactoside nLc4Cer(d18:1(4E)) + UDP-N-acetyl-alpha-D-glucosamine = a neolactoside IV(3)-beta-GlcNAc-nLc4Cer(d18:1(4E)) + UDP + H(+)</text>
        <dbReference type="Rhea" id="RHEA:23004"/>
        <dbReference type="ChEBI" id="CHEBI:15378"/>
        <dbReference type="ChEBI" id="CHEBI:17006"/>
        <dbReference type="ChEBI" id="CHEBI:57705"/>
        <dbReference type="ChEBI" id="CHEBI:58223"/>
        <dbReference type="ChEBI" id="CHEBI:142448"/>
    </reaction>
    <physiologicalReaction direction="left-to-right" evidence="13">
        <dbReference type="Rhea" id="RHEA:23005"/>
    </physiologicalReaction>
</comment>
<keyword evidence="16" id="KW-1185">Reference proteome</keyword>
<dbReference type="GO" id="GO:0006493">
    <property type="term" value="P:protein O-linked glycosylation"/>
    <property type="evidence" value="ECO:0007669"/>
    <property type="project" value="TreeGrafter"/>
</dbReference>
<evidence type="ECO:0000256" key="14">
    <source>
        <dbReference type="ARBA" id="ARBA00049239"/>
    </source>
</evidence>
<dbReference type="InterPro" id="IPR002659">
    <property type="entry name" value="Glyco_trans_31"/>
</dbReference>
<comment type="catalytic activity">
    <reaction evidence="14">
        <text>a beta-D-Gal-(1-&gt;4)-beta-D-Glc-(1&lt;-&gt;1)-Cer(d18:1(4E)) + UDP-N-acetyl-alpha-D-glucosamine = a beta-D-GlcNAc-(1-&gt;3)-beta-D-Gal-(1-&gt;4)-beta-D-Glc-(1&lt;-&gt;1)-Cer(d18:1(4E)) + UDP + H(+)</text>
        <dbReference type="Rhea" id="RHEA:13905"/>
        <dbReference type="ChEBI" id="CHEBI:15378"/>
        <dbReference type="ChEBI" id="CHEBI:17103"/>
        <dbReference type="ChEBI" id="CHEBI:17950"/>
        <dbReference type="ChEBI" id="CHEBI:57705"/>
        <dbReference type="ChEBI" id="CHEBI:58223"/>
        <dbReference type="EC" id="2.4.1.206"/>
    </reaction>
    <physiologicalReaction direction="left-to-right" evidence="14">
        <dbReference type="Rhea" id="RHEA:13906"/>
    </physiologicalReaction>
</comment>
<dbReference type="EMBL" id="NHOQ01002515">
    <property type="protein sequence ID" value="PWA16110.1"/>
    <property type="molecule type" value="Genomic_DNA"/>
</dbReference>
<sequence length="719" mass="81106">MFMNFRRIHKRQCVHLLTTAMVLCVLTVCWEELELHVVSHMRSYSYRYLINRYDFLNTTSSTGSVGSHSVTYPYLINHPNKCRAENGKDWDDVLLLLFVKSSPENFERRQAIRETWGNESFVWSELRVSVRLLFVMGVYSGVAQRFRLQHALQQEDKTYGDLIQQDFIDTFHNLTTKLIMQFHWSHIYCSQARFLMTADDDIFVHMPNLVKYLQHLLVSQPVTKNLWVGHVHKGAPPVRWKGSKYFVPYDLYPWPSYPDYTAGAGYVVSGNVAAKIYHATLVLNSSLYIDDVFMGMCAKAMGVSPMQYVYFSGEGKAPYHPCIYDRMITSHGHSTDVRSLWRAAIDFPASNSSRGFLDLPEFHTLRPDGVHGIVVTLDELVTMHGMELGLFYCLVLHLVRLEFLAFRFGCLVLDADSSKDRLQQDTVKGPIPILTSTLVPPLCPSNNNSQLSMEEEHPGGCFFGKDENRKSDQVFIRICGLEDRPKWREELHFLMFGSSWTANDQWAVNPRKAAGPDGVPGRVLKDCANQLAGVFTGIFNQSLALSTVPSCLITSTIAPIPKKLQRAPDKGSGHGLIRGCVKERGGVEAGATCSQEEGSFCGAGGSYFSETVGRQGEDMRQRLPGPEVEPATRSVMQRQRMSQMAALPSFREQKGRCHKAEILEPGAALAMDWTDLPNVLGKLFRPKTEKSPIDLWDSLLPETFHHATVPKPCFPAEES</sequence>
<keyword evidence="11" id="KW-0325">Glycoprotein</keyword>
<dbReference type="Pfam" id="PF01762">
    <property type="entry name" value="Galactosyl_T"/>
    <property type="match status" value="1"/>
</dbReference>
<evidence type="ECO:0000256" key="13">
    <source>
        <dbReference type="ARBA" id="ARBA00048750"/>
    </source>
</evidence>
<evidence type="ECO:0000256" key="9">
    <source>
        <dbReference type="ARBA" id="ARBA00023034"/>
    </source>
</evidence>
<dbReference type="EC" id="2.4.1.206" evidence="12"/>
<evidence type="ECO:0000313" key="16">
    <source>
        <dbReference type="Proteomes" id="UP000250572"/>
    </source>
</evidence>
<dbReference type="PANTHER" id="PTHR11214:SF21">
    <property type="entry name" value="LACTOSYLCERAMIDE 1,3-N-ACETYL-BETA-D-GLUCOSAMINYLTRANSFERASE"/>
    <property type="match status" value="1"/>
</dbReference>
<dbReference type="PANTHER" id="PTHR11214">
    <property type="entry name" value="BETA-1,3-N-ACETYLGLUCOSAMINYLTRANSFERASE"/>
    <property type="match status" value="1"/>
</dbReference>
<evidence type="ECO:0000256" key="8">
    <source>
        <dbReference type="ARBA" id="ARBA00022989"/>
    </source>
</evidence>
<evidence type="ECO:0000256" key="6">
    <source>
        <dbReference type="ARBA" id="ARBA00022692"/>
    </source>
</evidence>
<comment type="similarity">
    <text evidence="3">Belongs to the glycosyltransferase 31 family.</text>
</comment>
<dbReference type="GO" id="GO:0000139">
    <property type="term" value="C:Golgi membrane"/>
    <property type="evidence" value="ECO:0007669"/>
    <property type="project" value="UniProtKB-SubCell"/>
</dbReference>
<keyword evidence="4" id="KW-0328">Glycosyltransferase</keyword>
<keyword evidence="10" id="KW-0472">Membrane</keyword>
<keyword evidence="7" id="KW-0735">Signal-anchor</keyword>
<keyword evidence="6" id="KW-0812">Transmembrane</keyword>
<evidence type="ECO:0000256" key="4">
    <source>
        <dbReference type="ARBA" id="ARBA00022676"/>
    </source>
</evidence>
<evidence type="ECO:0000256" key="5">
    <source>
        <dbReference type="ARBA" id="ARBA00022679"/>
    </source>
</evidence>
<dbReference type="FunFam" id="3.90.550.50:FF:000019">
    <property type="entry name" value="Hexosyltransferase"/>
    <property type="match status" value="1"/>
</dbReference>
<protein>
    <recommendedName>
        <fullName evidence="12">lactosylceramide 1,3-N-acetyl-beta-D-glucosaminyltransferase</fullName>
        <ecNumber evidence="12">2.4.1.206</ecNumber>
    </recommendedName>
</protein>
<evidence type="ECO:0000256" key="11">
    <source>
        <dbReference type="ARBA" id="ARBA00023180"/>
    </source>
</evidence>